<sequence length="743" mass="83958">MFRLPFQRQATLSDDEAADKLMHEAYNFETALKAMDYVLDDRTSIGIDLLSNHKEIAIQKLALGVIQFLEATLGFEPETMKKANETLIEAESMCWKEKQNNEKWNLKTSSIYPPGTEYAVTYAEANLLNALLMLLSESAIESVKALYKLRRAYHTLDEITRSTEKLTGVSIEQDLVYLSASANTSTSSLSSAPSEKTTSSGFAEVHLPLNPQQKKDEKLVKRYEKIYNMKLKRIEGSHIGNSPAKERLRNDLGYKETGDTTSELDHEQTQQNHDHSVIDEFIHSGVNLCFGILQVVLSLVPPTIGKVLSVVGFKGSREMGLKMLWKASDQRNIHGGIGLLALLVFYDGPFQFTDVDFDVPTLTEIVDPPESPSVGRSLSLRKMNTETRAAIGAGQPTLLHPGKKLSSALLKARALFPNSGLWLLQEGRMLASAGRLEEAVDLMDALDKKIEMKQVEALLIFDRAMILCFLHRYERAAKDFIKLVDINAWSHGLYYYFAGACYLEAYRMCEAKNILKNGKDQVDPAKQEWYKEQASKYLLEAPELVGRKKFMAKTMPFDRFLIRKVKGIKEASAKYGTSTVDSVGTSLIHELNYFWNGYNRMPPEHLELALKMLGYSAKNNTPFSFNLGRTLPESKDEAMIRYTLQSITLRRLGRINEGEKLLDVVIDHITGSDGKLLRLHHDPWLYPASLYEKALFVWKRESTGGLSQSRKWLKQAEDYSDDYELSTRIGMKIKAAIDRLEGL</sequence>
<dbReference type="EMBL" id="CP014584">
    <property type="protein sequence ID" value="ANZ73966.1"/>
    <property type="molecule type" value="Genomic_DNA"/>
</dbReference>
<keyword evidence="4" id="KW-1185">Reference proteome</keyword>
<dbReference type="AlphaFoldDB" id="A0A1B2J7L9"/>
<name>A0A1B2J7L9_PICPA</name>
<dbReference type="Gene3D" id="1.25.40.10">
    <property type="entry name" value="Tetratricopeptide repeat domain"/>
    <property type="match status" value="1"/>
</dbReference>
<organism evidence="3 4">
    <name type="scientific">Komagataella pastoris</name>
    <name type="common">Yeast</name>
    <name type="synonym">Pichia pastoris</name>
    <dbReference type="NCBI Taxonomy" id="4922"/>
    <lineage>
        <taxon>Eukaryota</taxon>
        <taxon>Fungi</taxon>
        <taxon>Dikarya</taxon>
        <taxon>Ascomycota</taxon>
        <taxon>Saccharomycotina</taxon>
        <taxon>Pichiomycetes</taxon>
        <taxon>Pichiales</taxon>
        <taxon>Pichiaceae</taxon>
        <taxon>Komagataella</taxon>
    </lineage>
</organism>
<feature type="region of interest" description="Disordered" evidence="2">
    <location>
        <begin position="185"/>
        <end position="208"/>
    </location>
</feature>
<dbReference type="InterPro" id="IPR011990">
    <property type="entry name" value="TPR-like_helical_dom_sf"/>
</dbReference>
<dbReference type="InterPro" id="IPR019412">
    <property type="entry name" value="IML2/TPR_39"/>
</dbReference>
<feature type="compositionally biased region" description="Low complexity" evidence="2">
    <location>
        <begin position="185"/>
        <end position="200"/>
    </location>
</feature>
<dbReference type="PANTHER" id="PTHR31859">
    <property type="entry name" value="TETRATRICOPEPTIDE REPEAT PROTEIN 39 FAMILY MEMBER"/>
    <property type="match status" value="1"/>
</dbReference>
<dbReference type="Proteomes" id="UP000094565">
    <property type="component" value="Chromosome 1"/>
</dbReference>
<dbReference type="GO" id="GO:0005741">
    <property type="term" value="C:mitochondrial outer membrane"/>
    <property type="evidence" value="ECO:0007669"/>
    <property type="project" value="TreeGrafter"/>
</dbReference>
<dbReference type="SUPFAM" id="SSF48452">
    <property type="entry name" value="TPR-like"/>
    <property type="match status" value="1"/>
</dbReference>
<protein>
    <submittedName>
        <fullName evidence="3">BA75_00894T0</fullName>
    </submittedName>
</protein>
<dbReference type="OrthoDB" id="2154985at2759"/>
<dbReference type="PANTHER" id="PTHR31859:SF1">
    <property type="entry name" value="TETRATRICOPEPTIDE REPEAT PROTEIN 39C"/>
    <property type="match status" value="1"/>
</dbReference>
<dbReference type="Pfam" id="PF10300">
    <property type="entry name" value="Iml2-TPR_39"/>
    <property type="match status" value="1"/>
</dbReference>
<evidence type="ECO:0000313" key="3">
    <source>
        <dbReference type="EMBL" id="ANZ73966.1"/>
    </source>
</evidence>
<evidence type="ECO:0000313" key="4">
    <source>
        <dbReference type="Proteomes" id="UP000094565"/>
    </source>
</evidence>
<proteinExistence type="inferred from homology"/>
<evidence type="ECO:0000256" key="2">
    <source>
        <dbReference type="SAM" id="MobiDB-lite"/>
    </source>
</evidence>
<comment type="similarity">
    <text evidence="1">Belongs to the IML2 family.</text>
</comment>
<evidence type="ECO:0000256" key="1">
    <source>
        <dbReference type="ARBA" id="ARBA00010925"/>
    </source>
</evidence>
<dbReference type="GO" id="GO:0005634">
    <property type="term" value="C:nucleus"/>
    <property type="evidence" value="ECO:0007669"/>
    <property type="project" value="TreeGrafter"/>
</dbReference>
<accession>A0A1B2J7L9</accession>
<gene>
    <name evidence="3" type="primary">YKR018C</name>
    <name evidence="3" type="ORF">ATY40_BA7500894</name>
</gene>
<dbReference type="GO" id="GO:0005829">
    <property type="term" value="C:cytosol"/>
    <property type="evidence" value="ECO:0007669"/>
    <property type="project" value="TreeGrafter"/>
</dbReference>
<reference evidence="3 4" key="1">
    <citation type="submission" date="2016-02" db="EMBL/GenBank/DDBJ databases">
        <title>Comparative genomic and transcriptomic foundation for Pichia pastoris.</title>
        <authorList>
            <person name="Love K.R."/>
            <person name="Shah K.A."/>
            <person name="Whittaker C.A."/>
            <person name="Wu J."/>
            <person name="Bartlett M.C."/>
            <person name="Ma D."/>
            <person name="Leeson R.L."/>
            <person name="Priest M."/>
            <person name="Young S.K."/>
            <person name="Love J.C."/>
        </authorList>
    </citation>
    <scope>NUCLEOTIDE SEQUENCE [LARGE SCALE GENOMIC DNA]</scope>
    <source>
        <strain evidence="3 4">ATCC 28485</strain>
    </source>
</reference>